<keyword evidence="6" id="KW-0680">Restriction system</keyword>
<comment type="caution">
    <text evidence="9">The sequence shown here is derived from an EMBL/GenBank/DDBJ whole genome shotgun (WGS) entry which is preliminary data.</text>
</comment>
<evidence type="ECO:0000256" key="7">
    <source>
        <dbReference type="ARBA" id="ARBA00047942"/>
    </source>
</evidence>
<dbReference type="EMBL" id="SEWF01000078">
    <property type="protein sequence ID" value="RYU92676.1"/>
    <property type="molecule type" value="Genomic_DNA"/>
</dbReference>
<dbReference type="InterPro" id="IPR051537">
    <property type="entry name" value="DNA_Adenine_Mtase"/>
</dbReference>
<evidence type="ECO:0000313" key="10">
    <source>
        <dbReference type="Proteomes" id="UP000293162"/>
    </source>
</evidence>
<name>A0A4Q5LSU7_9BACT</name>
<comment type="catalytic activity">
    <reaction evidence="7">
        <text>a 2'-deoxyadenosine in DNA + S-adenosyl-L-methionine = an N(6)-methyl-2'-deoxyadenosine in DNA + S-adenosyl-L-homocysteine + H(+)</text>
        <dbReference type="Rhea" id="RHEA:15197"/>
        <dbReference type="Rhea" id="RHEA-COMP:12418"/>
        <dbReference type="Rhea" id="RHEA-COMP:12419"/>
        <dbReference type="ChEBI" id="CHEBI:15378"/>
        <dbReference type="ChEBI" id="CHEBI:57856"/>
        <dbReference type="ChEBI" id="CHEBI:59789"/>
        <dbReference type="ChEBI" id="CHEBI:90615"/>
        <dbReference type="ChEBI" id="CHEBI:90616"/>
        <dbReference type="EC" id="2.1.1.72"/>
    </reaction>
</comment>
<protein>
    <recommendedName>
        <fullName evidence="2">site-specific DNA-methyltransferase (adenine-specific)</fullName>
        <ecNumber evidence="2">2.1.1.72</ecNumber>
    </recommendedName>
</protein>
<evidence type="ECO:0000259" key="8">
    <source>
        <dbReference type="Pfam" id="PF02384"/>
    </source>
</evidence>
<dbReference type="GO" id="GO:0009307">
    <property type="term" value="P:DNA restriction-modification system"/>
    <property type="evidence" value="ECO:0007669"/>
    <property type="project" value="UniProtKB-KW"/>
</dbReference>
<keyword evidence="3 9" id="KW-0489">Methyltransferase</keyword>
<organism evidence="9 10">
    <name type="scientific">Emticicia agri</name>
    <dbReference type="NCBI Taxonomy" id="2492393"/>
    <lineage>
        <taxon>Bacteria</taxon>
        <taxon>Pseudomonadati</taxon>
        <taxon>Bacteroidota</taxon>
        <taxon>Cytophagia</taxon>
        <taxon>Cytophagales</taxon>
        <taxon>Leadbetterellaceae</taxon>
        <taxon>Emticicia</taxon>
    </lineage>
</organism>
<dbReference type="GO" id="GO:0008170">
    <property type="term" value="F:N-methyltransferase activity"/>
    <property type="evidence" value="ECO:0007669"/>
    <property type="project" value="InterPro"/>
</dbReference>
<evidence type="ECO:0000256" key="3">
    <source>
        <dbReference type="ARBA" id="ARBA00022603"/>
    </source>
</evidence>
<keyword evidence="4 9" id="KW-0808">Transferase</keyword>
<feature type="domain" description="DNA methylase adenine-specific" evidence="8">
    <location>
        <begin position="92"/>
        <end position="199"/>
    </location>
</feature>
<comment type="similarity">
    <text evidence="1">Belongs to the N(4)/N(6)-methyltransferase family.</text>
</comment>
<dbReference type="InterPro" id="IPR003356">
    <property type="entry name" value="DNA_methylase_A-5"/>
</dbReference>
<keyword evidence="10" id="KW-1185">Reference proteome</keyword>
<dbReference type="PRINTS" id="PR00507">
    <property type="entry name" value="N12N6MTFRASE"/>
</dbReference>
<dbReference type="EC" id="2.1.1.72" evidence="2"/>
<dbReference type="OrthoDB" id="9814572at2"/>
<dbReference type="PANTHER" id="PTHR42933:SF3">
    <property type="entry name" value="TYPE I RESTRICTION ENZYME MJAVIII METHYLASE SUBUNIT"/>
    <property type="match status" value="1"/>
</dbReference>
<evidence type="ECO:0000256" key="6">
    <source>
        <dbReference type="ARBA" id="ARBA00022747"/>
    </source>
</evidence>
<dbReference type="GO" id="GO:0009007">
    <property type="term" value="F:site-specific DNA-methyltransferase (adenine-specific) activity"/>
    <property type="evidence" value="ECO:0007669"/>
    <property type="project" value="UniProtKB-EC"/>
</dbReference>
<proteinExistence type="inferred from homology"/>
<accession>A0A4Q5LSU7</accession>
<dbReference type="AlphaFoldDB" id="A0A4Q5LSU7"/>
<dbReference type="SUPFAM" id="SSF53335">
    <property type="entry name" value="S-adenosyl-L-methionine-dependent methyltransferases"/>
    <property type="match status" value="1"/>
</dbReference>
<evidence type="ECO:0000256" key="5">
    <source>
        <dbReference type="ARBA" id="ARBA00022691"/>
    </source>
</evidence>
<evidence type="ECO:0000313" key="9">
    <source>
        <dbReference type="EMBL" id="RYU92676.1"/>
    </source>
</evidence>
<evidence type="ECO:0000256" key="2">
    <source>
        <dbReference type="ARBA" id="ARBA00011900"/>
    </source>
</evidence>
<dbReference type="Gene3D" id="3.40.50.150">
    <property type="entry name" value="Vaccinia Virus protein VP39"/>
    <property type="match status" value="1"/>
</dbReference>
<keyword evidence="5" id="KW-0949">S-adenosyl-L-methionine</keyword>
<evidence type="ECO:0000256" key="1">
    <source>
        <dbReference type="ARBA" id="ARBA00006594"/>
    </source>
</evidence>
<dbReference type="GO" id="GO:0032259">
    <property type="term" value="P:methylation"/>
    <property type="evidence" value="ECO:0007669"/>
    <property type="project" value="UniProtKB-KW"/>
</dbReference>
<gene>
    <name evidence="9" type="ORF">EWM59_25930</name>
</gene>
<reference evidence="9 10" key="1">
    <citation type="submission" date="2019-02" db="EMBL/GenBank/DDBJ databases">
        <title>Bacterial novel species Emticicia sp. 17J42-9 isolated from soil.</title>
        <authorList>
            <person name="Jung H.-Y."/>
        </authorList>
    </citation>
    <scope>NUCLEOTIDE SEQUENCE [LARGE SCALE GENOMIC DNA]</scope>
    <source>
        <strain evidence="9 10">17J42-9</strain>
    </source>
</reference>
<dbReference type="InterPro" id="IPR029063">
    <property type="entry name" value="SAM-dependent_MTases_sf"/>
</dbReference>
<sequence length="265" mass="30056">MQDMVKLIHQLSYRHSTNKVFADFVEMSAITLSNATDKTQYEPREKRYLEIVKHYKPEELHEFPKLLGMLVNHLEEVPQDVLGEVFHALELHNERKGQFFTPFPICRMMAKMIVGDSQQNIINQYGFITVSEPACGTGAMIIAAAKELKDNGINYQQTIHVTAVDLDATCVHAAYVQFSLLHIPAVVVHGNSLSLEEFSYWYTPAHTLGFWDQKLKRKASSLTLNEMISNRTTDELEKESISDLNAALSSVTEKTPSPGIQLRLF</sequence>
<dbReference type="Proteomes" id="UP000293162">
    <property type="component" value="Unassembled WGS sequence"/>
</dbReference>
<dbReference type="GO" id="GO:0003677">
    <property type="term" value="F:DNA binding"/>
    <property type="evidence" value="ECO:0007669"/>
    <property type="project" value="InterPro"/>
</dbReference>
<dbReference type="Pfam" id="PF02384">
    <property type="entry name" value="N6_Mtase"/>
    <property type="match status" value="1"/>
</dbReference>
<evidence type="ECO:0000256" key="4">
    <source>
        <dbReference type="ARBA" id="ARBA00022679"/>
    </source>
</evidence>
<dbReference type="PANTHER" id="PTHR42933">
    <property type="entry name" value="SLR6095 PROTEIN"/>
    <property type="match status" value="1"/>
</dbReference>